<feature type="compositionally biased region" description="Basic and acidic residues" evidence="1">
    <location>
        <begin position="337"/>
        <end position="349"/>
    </location>
</feature>
<evidence type="ECO:0000256" key="1">
    <source>
        <dbReference type="SAM" id="MobiDB-lite"/>
    </source>
</evidence>
<feature type="region of interest" description="Disordered" evidence="1">
    <location>
        <begin position="325"/>
        <end position="354"/>
    </location>
</feature>
<keyword evidence="4" id="KW-1185">Reference proteome</keyword>
<evidence type="ECO:0000313" key="4">
    <source>
        <dbReference type="Proteomes" id="UP000297245"/>
    </source>
</evidence>
<protein>
    <recommendedName>
        <fullName evidence="5">Integral membrane protein</fullName>
    </recommendedName>
</protein>
<dbReference type="EMBL" id="ML179042">
    <property type="protein sequence ID" value="THV06528.1"/>
    <property type="molecule type" value="Genomic_DNA"/>
</dbReference>
<reference evidence="3 4" key="1">
    <citation type="journal article" date="2019" name="Nat. Ecol. Evol.">
        <title>Megaphylogeny resolves global patterns of mushroom evolution.</title>
        <authorList>
            <person name="Varga T."/>
            <person name="Krizsan K."/>
            <person name="Foldi C."/>
            <person name="Dima B."/>
            <person name="Sanchez-Garcia M."/>
            <person name="Sanchez-Ramirez S."/>
            <person name="Szollosi G.J."/>
            <person name="Szarkandi J.G."/>
            <person name="Papp V."/>
            <person name="Albert L."/>
            <person name="Andreopoulos W."/>
            <person name="Angelini C."/>
            <person name="Antonin V."/>
            <person name="Barry K.W."/>
            <person name="Bougher N.L."/>
            <person name="Buchanan P."/>
            <person name="Buyck B."/>
            <person name="Bense V."/>
            <person name="Catcheside P."/>
            <person name="Chovatia M."/>
            <person name="Cooper J."/>
            <person name="Damon W."/>
            <person name="Desjardin D."/>
            <person name="Finy P."/>
            <person name="Geml J."/>
            <person name="Haridas S."/>
            <person name="Hughes K."/>
            <person name="Justo A."/>
            <person name="Karasinski D."/>
            <person name="Kautmanova I."/>
            <person name="Kiss B."/>
            <person name="Kocsube S."/>
            <person name="Kotiranta H."/>
            <person name="LaButti K.M."/>
            <person name="Lechner B.E."/>
            <person name="Liimatainen K."/>
            <person name="Lipzen A."/>
            <person name="Lukacs Z."/>
            <person name="Mihaltcheva S."/>
            <person name="Morgado L.N."/>
            <person name="Niskanen T."/>
            <person name="Noordeloos M.E."/>
            <person name="Ohm R.A."/>
            <person name="Ortiz-Santana B."/>
            <person name="Ovrebo C."/>
            <person name="Racz N."/>
            <person name="Riley R."/>
            <person name="Savchenko A."/>
            <person name="Shiryaev A."/>
            <person name="Soop K."/>
            <person name="Spirin V."/>
            <person name="Szebenyi C."/>
            <person name="Tomsovsky M."/>
            <person name="Tulloss R.E."/>
            <person name="Uehling J."/>
            <person name="Grigoriev I.V."/>
            <person name="Vagvolgyi C."/>
            <person name="Papp T."/>
            <person name="Martin F.M."/>
            <person name="Miettinen O."/>
            <person name="Hibbett D.S."/>
            <person name="Nagy L.G."/>
        </authorList>
    </citation>
    <scope>NUCLEOTIDE SEQUENCE [LARGE SCALE GENOMIC DNA]</scope>
    <source>
        <strain evidence="3 4">CBS 962.96</strain>
    </source>
</reference>
<evidence type="ECO:0000313" key="3">
    <source>
        <dbReference type="EMBL" id="THV06528.1"/>
    </source>
</evidence>
<dbReference type="OrthoDB" id="3205825at2759"/>
<feature type="transmembrane region" description="Helical" evidence="2">
    <location>
        <begin position="52"/>
        <end position="74"/>
    </location>
</feature>
<accession>A0A4S8MTK9</accession>
<proteinExistence type="predicted"/>
<feature type="transmembrane region" description="Helical" evidence="2">
    <location>
        <begin position="203"/>
        <end position="222"/>
    </location>
</feature>
<dbReference type="PANTHER" id="PTHR35179:SF1">
    <property type="entry name" value="INTEGRAL MEMBRANE PROTEIN"/>
    <property type="match status" value="1"/>
</dbReference>
<dbReference type="AlphaFoldDB" id="A0A4S8MTK9"/>
<feature type="region of interest" description="Disordered" evidence="1">
    <location>
        <begin position="266"/>
        <end position="294"/>
    </location>
</feature>
<name>A0A4S8MTK9_DENBC</name>
<keyword evidence="2" id="KW-0472">Membrane</keyword>
<feature type="transmembrane region" description="Helical" evidence="2">
    <location>
        <begin position="86"/>
        <end position="107"/>
    </location>
</feature>
<organism evidence="3 4">
    <name type="scientific">Dendrothele bispora (strain CBS 962.96)</name>
    <dbReference type="NCBI Taxonomy" id="1314807"/>
    <lineage>
        <taxon>Eukaryota</taxon>
        <taxon>Fungi</taxon>
        <taxon>Dikarya</taxon>
        <taxon>Basidiomycota</taxon>
        <taxon>Agaricomycotina</taxon>
        <taxon>Agaricomycetes</taxon>
        <taxon>Agaricomycetidae</taxon>
        <taxon>Agaricales</taxon>
        <taxon>Agaricales incertae sedis</taxon>
        <taxon>Dendrothele</taxon>
    </lineage>
</organism>
<dbReference type="Proteomes" id="UP000297245">
    <property type="component" value="Unassembled WGS sequence"/>
</dbReference>
<keyword evidence="2" id="KW-1133">Transmembrane helix</keyword>
<feature type="transmembrane region" description="Helical" evidence="2">
    <location>
        <begin position="20"/>
        <end position="40"/>
    </location>
</feature>
<feature type="compositionally biased region" description="Basic and acidic residues" evidence="1">
    <location>
        <begin position="266"/>
        <end position="291"/>
    </location>
</feature>
<keyword evidence="2" id="KW-0812">Transmembrane</keyword>
<evidence type="ECO:0000256" key="2">
    <source>
        <dbReference type="SAM" id="Phobius"/>
    </source>
</evidence>
<feature type="transmembrane region" description="Helical" evidence="2">
    <location>
        <begin position="127"/>
        <end position="145"/>
    </location>
</feature>
<sequence length="369" mass="42442">MWPTFETEKPVVEPVFTRSDVALVSLVWGFTIGFGYFVVLHAIRVTARLKRWSIFVALIWLEIIGCILYGMPSILYTNSVIPHSFWLYFCILTGWILQLQCLVQIIVNRICILIDDPRHRVWLKMSMLIWIGAINLAVALIWMPARLQINETYIHINDIFDRIEKVLYLITDACLNAFFVYVVKKRLVGAGLKRYDQLVKFNLLIIWASLAMDVMIIAMMSLNNTFLYTIFHPLAYIVKLEIEMTMSNLIILVALHVNGTIEDSHPGPLEFRRTDGRDSRGRRSPRIDTSRGGDPIQVTVNVQTVARVDDLGHIDESGITSHDKSFESFKMSPLSPDRSDNNIDEERRFRSSSQCKRQRLSTEVDIATC</sequence>
<evidence type="ECO:0008006" key="5">
    <source>
        <dbReference type="Google" id="ProtNLM"/>
    </source>
</evidence>
<feature type="transmembrane region" description="Helical" evidence="2">
    <location>
        <begin position="165"/>
        <end position="183"/>
    </location>
</feature>
<dbReference type="PANTHER" id="PTHR35179">
    <property type="entry name" value="PROTEIN CBG02620"/>
    <property type="match status" value="1"/>
</dbReference>
<gene>
    <name evidence="3" type="ORF">K435DRAFT_849005</name>
</gene>